<proteinExistence type="predicted"/>
<sequence>MDKVIAKCLADSKVKEILSDGKERVQSLLSESKHEFEFHKGVEYQIRANAFYEDKEKKIIRVSVTVDDQGFWSTLLPVSGSDFFEER</sequence>
<evidence type="ECO:0000313" key="1">
    <source>
        <dbReference type="EMBL" id="VFJ93546.1"/>
    </source>
</evidence>
<accession>A0A450ULX7</accession>
<reference evidence="1" key="1">
    <citation type="submission" date="2019-02" db="EMBL/GenBank/DDBJ databases">
        <authorList>
            <person name="Gruber-Vodicka R. H."/>
            <person name="Seah K. B. B."/>
        </authorList>
    </citation>
    <scope>NUCLEOTIDE SEQUENCE</scope>
    <source>
        <strain evidence="1">BECK_M7</strain>
    </source>
</reference>
<gene>
    <name evidence="1" type="ORF">BECKLFY1418B_GA0070995_104716</name>
</gene>
<name>A0A450ULX7_9GAMM</name>
<dbReference type="EMBL" id="CAADFF010000047">
    <property type="protein sequence ID" value="VFJ93546.1"/>
    <property type="molecule type" value="Genomic_DNA"/>
</dbReference>
<protein>
    <submittedName>
        <fullName evidence="1">Uncharacterized protein</fullName>
    </submittedName>
</protein>
<dbReference type="AlphaFoldDB" id="A0A450ULX7"/>
<organism evidence="1">
    <name type="scientific">Candidatus Kentrum sp. LFY</name>
    <dbReference type="NCBI Taxonomy" id="2126342"/>
    <lineage>
        <taxon>Bacteria</taxon>
        <taxon>Pseudomonadati</taxon>
        <taxon>Pseudomonadota</taxon>
        <taxon>Gammaproteobacteria</taxon>
        <taxon>Candidatus Kentrum</taxon>
    </lineage>
</organism>